<gene>
    <name evidence="5" type="ORF">SAMN05192543_104165</name>
</gene>
<keyword evidence="3" id="KW-0812">Transmembrane</keyword>
<dbReference type="Pfam" id="PF25023">
    <property type="entry name" value="TEN_YD-shell"/>
    <property type="match status" value="1"/>
</dbReference>
<dbReference type="PANTHER" id="PTHR32305">
    <property type="match status" value="1"/>
</dbReference>
<keyword evidence="6" id="KW-1185">Reference proteome</keyword>
<feature type="region of interest" description="Disordered" evidence="2">
    <location>
        <begin position="359"/>
        <end position="379"/>
    </location>
</feature>
<reference evidence="5 6" key="1">
    <citation type="submission" date="2016-10" db="EMBL/GenBank/DDBJ databases">
        <authorList>
            <person name="de Groot N.N."/>
        </authorList>
    </citation>
    <scope>NUCLEOTIDE SEQUENCE [LARGE SCALE GENOMIC DNA]</scope>
    <source>
        <strain evidence="5 6">LMG 23650</strain>
    </source>
</reference>
<evidence type="ECO:0000256" key="1">
    <source>
        <dbReference type="ARBA" id="ARBA00022737"/>
    </source>
</evidence>
<evidence type="ECO:0000256" key="2">
    <source>
        <dbReference type="SAM" id="MobiDB-lite"/>
    </source>
</evidence>
<name>A0A1I3KXT1_9BURK</name>
<dbReference type="Gene3D" id="2.180.10.10">
    <property type="entry name" value="RHS repeat-associated core"/>
    <property type="match status" value="1"/>
</dbReference>
<proteinExistence type="predicted"/>
<dbReference type="PANTHER" id="PTHR32305:SF15">
    <property type="entry name" value="PROTEIN RHSA-RELATED"/>
    <property type="match status" value="1"/>
</dbReference>
<dbReference type="Proteomes" id="UP000199548">
    <property type="component" value="Unassembled WGS sequence"/>
</dbReference>
<feature type="region of interest" description="Disordered" evidence="2">
    <location>
        <begin position="1975"/>
        <end position="2013"/>
    </location>
</feature>
<evidence type="ECO:0000313" key="5">
    <source>
        <dbReference type="EMBL" id="SFI77267.1"/>
    </source>
</evidence>
<dbReference type="InterPro" id="IPR022385">
    <property type="entry name" value="Rhs_assc_core"/>
</dbReference>
<dbReference type="NCBIfam" id="TIGR03696">
    <property type="entry name" value="Rhs_assc_core"/>
    <property type="match status" value="1"/>
</dbReference>
<evidence type="ECO:0000259" key="4">
    <source>
        <dbReference type="Pfam" id="PF25023"/>
    </source>
</evidence>
<keyword evidence="3" id="KW-1133">Transmembrane helix</keyword>
<sequence>MAADSDNSQIPAIRSFQFDSSSVGDLRSSVNLFRGDINFTQTLLSMPGRRTGDNLDLSIALLYQSNVLQDATTWNLDAPTSTLGLGWSMPIPTIVLNGTGSLVAATRSYSYVSQSISTDLAREPDNPFVLSLDGSLAALLGNGDTVPAAIVAAFGALGLPLSANTLVTLTGSSAWLLADGDNQQLFNLALNGDDLDVFDGGESYQLVNYQFWKILYYPCYERWVIVNNGGLRQSFGGVTANTQQGYATAAGNSVEWGVRWSSGTDSSGAPVALWQGDSARTEGQVQYACAWHLCQVTNVWGDSVSYRYNDWPRLSDGLLPTVEQRVGPDGLPYTKACYLTGMTDVFGRTVQLTYDDKEWSNATPESPREYADPHKAVPNTNANAYQDQYETLYLQGVTVLDTSGATLFTFTLAYQPSSPAGGAGSPVANVTSSQGELFGDTCKRFLTGITLTNASGDSLPGLAFDYYFDATGDGASPGALKSITYSQGAIATYSYTKQSLDICNRSYTVSPPSGGTFTGATPRVFFGDGYAVVTWYSPANGALSLQVYSWLGNWQLWQPTSDSVIYSNAGAGLTLDTLDVIACEDFFALSFVPGDGQNNTTVYVFQKDNARPSQWVAATINGTQTGLNTPSLTYSGASGSVALEGGSTFLIAATTNAVNGSTSYDRVTWRWSDAAWTCESCPPQPQQLTVTACNEYYLLLDLQGNVSIFALDACLNWNAAATLQIPNFSASDPSDIALTPSDSLVLVSSLTFAGATEISYTLAIVQWDELYRPLLPVPSFDFTDVMDSNFPISWIPSVVGNELVAVSGHVLRFNGATWLENDSLNVSYAPSGLQQRYTYGPDYVAQILAYPNGGGDPAAQVLSFDPDTDCTTWTRAPVTPTQTLTNPTTFYATANWPSSGGTDWLTLGQYLYYRNTACSWDNVMQRNPRADVQALVNQVLDGDGVYVLNSEAVIDEAPDFLAYYVFDSAADSSDQVAATMLRNGRVSVKAQPFSGQRIYTSEEGDTGAGTSPGGMNMFVAYPGADRDFDNASQIILHAYAGDAVEGNLIHYAVTGLAVDNGLGQTSAYSFVPDAHSAACDPTGEVFKYYEATVYPGTSDPSQPAFGWTVNRYLNGLKVLDGADFYNMLDGQLHQQQTYDANGNLLAQSTTKWQVYPTRASSADDPQAPVLNLNGGFLCQTAQTSIEDGVTSTQHSRYVDNGFSAPFSGQVVSSRSTTYGGTGQLETFTADTLFAYQVDETNVSAAMLATHRLSDVAQAVTYWEREGGSRVVSQATASTFASFASAYGGDVQVPSKSGNFVWDGTGHVPFPFGDYQTGEIPKGWLPSNFVLAYTPYGQPAQTRDPTGVVQSTQYSIGSTFAVALFTNASLADGECAYLGFESYESTNGWSINGCTPVSDDAHTGTASLSLGAAGEGSLSVGITPPNIDTTYLLGFWYKTPSGFTSTTGTGFSVTVTVDGVAGEPLGAAFADTSGIWTYQTLGIPIKAGQQSVALDVAAANNSSDAVLLDDIFVAPLLGKMSARIYDPSYRLLTATVDASGTTMRRLYNGFQRLTATTGADEQVKTMSVAFLSREGNASNTFDASAPNADLSLSPADGGVLETFLNGDQWQQHWSASNYPGNWNRTNGTLQHTATTSDTLSWQGGNSGHVGDATSTALYFDLVTNGTLAGPLGITFGSGYTIAFDPSSGFSFAAPDGSTVQSPLGTPPNVPAQWLLVMGNSNVLFFGDGQLLFSASLACGKPSVVSLSTGPNAFALSNLAMLAGPRMSVGFRDASGQKCQTHQWLGSDAVISAVISDAIGRTVAITRLAPASFGSGATLPLLTFHTGFVDVNAFLASMQDSWVMTGDIADYYAGQSDGPVSRSNDEGYPYYGYRFEASPRKRRLEQGVPGKDYAVHDLQETTPATRQTTQIGFGANTSDAFGLPENYATQTVTSPVKNQLMSLRDTKGRNVAASISDETGAVSGQSLASVDFTASASNTSISEPNSFTTSPQSDSSAFASQLQRDGAGRTTQITDPNSGLTSIICDAACRLRFVQPSLDPNDVGFIYYRYDALGRTVEEGTVAQTWDVTTLQKKANDASWPHGDVPFTVVRSYHYDGDGNDPTQIGRKTVALTFNQAPANVSGAQPVTVHEQFTYDFDGRVIAVTLAVDGQPSASGTIAYAYNNLDQVLQITYPASSPLRNAFYGYDAAARVVSIGSSITTPTDIASYTYTADGDVELEVRNNGALTGAFEYASPGWPASQSVTVQGANDAAFTLGYEYFANGYPQSRTLALAFDTPQTTQTTYTYDAQGRVVTALVGDSSIGSEQIDQYDANGNIWSLTQDGSAAYAFENTAGTDQLSTLTVDGGTPTSFVYNARGNLINTGSESIDYDPALNLVQGIATGDGSMAVRFAYNSFGQRVLKMVSGAAQADITFSGLSRNPLTVQRDGTWSALVYGPTGLIAAVSDQCYFPLNDSAHTVFATVNSQNQLVAQFAYRAFGSLASATGSSQDAVPFRFMGKEYDDETGLYNFGARLYSPDLRRFLAADTARQFASPYLFVGNNPLVFGDPSGNKMTVGAQIGIGVGMAALAVAGLVLSFFTFGAAAVVTATAEEGIADTLVTADLTAELTTETTDTTVAATTAAEPAATSTSSSIFNVTLRVPQEFLGLAKAGTTVANFATQITTNTMFGVGTAGFQYDCRPGHEFTRKGFDEALAGGAVSGAIFGVMSFGASLTAGPALKGVSNLLLRGTLKMIINVGEGITANDLTQIATNAIEHQPWSKGLAQATWVGAAGGAPFGLGDILVNDSSEISDAISDRFGNSRRGEPAPAPVPGAQAQNVQAELQLARNDTNEVTGLLTGSSLNRSYGTMSVS</sequence>
<dbReference type="RefSeq" id="WP_091011809.1">
    <property type="nucleotide sequence ID" value="NZ_CP041743.1"/>
</dbReference>
<feature type="compositionally biased region" description="Basic and acidic residues" evidence="2">
    <location>
        <begin position="366"/>
        <end position="375"/>
    </location>
</feature>
<dbReference type="OrthoDB" id="5445630at2"/>
<evidence type="ECO:0000256" key="3">
    <source>
        <dbReference type="SAM" id="Phobius"/>
    </source>
</evidence>
<evidence type="ECO:0000313" key="6">
    <source>
        <dbReference type="Proteomes" id="UP000199548"/>
    </source>
</evidence>
<dbReference type="STRING" id="420953.SAMN05192543_104165"/>
<keyword evidence="3" id="KW-0472">Membrane</keyword>
<protein>
    <submittedName>
        <fullName evidence="5">RHS repeat-associated core domain-containing protein</fullName>
    </submittedName>
</protein>
<dbReference type="InterPro" id="IPR056823">
    <property type="entry name" value="TEN-like_YD-shell"/>
</dbReference>
<feature type="domain" description="Teneurin-like YD-shell" evidence="4">
    <location>
        <begin position="2243"/>
        <end position="2525"/>
    </location>
</feature>
<accession>A0A1I3KXT1</accession>
<keyword evidence="1" id="KW-0677">Repeat</keyword>
<dbReference type="EMBL" id="FOQU01000004">
    <property type="protein sequence ID" value="SFI77267.1"/>
    <property type="molecule type" value="Genomic_DNA"/>
</dbReference>
<organism evidence="5 6">
    <name type="scientific">Paraburkholderia megapolitana</name>
    <dbReference type="NCBI Taxonomy" id="420953"/>
    <lineage>
        <taxon>Bacteria</taxon>
        <taxon>Pseudomonadati</taxon>
        <taxon>Pseudomonadota</taxon>
        <taxon>Betaproteobacteria</taxon>
        <taxon>Burkholderiales</taxon>
        <taxon>Burkholderiaceae</taxon>
        <taxon>Paraburkholderia</taxon>
    </lineage>
</organism>
<dbReference type="InterPro" id="IPR050708">
    <property type="entry name" value="T6SS_VgrG/RHS"/>
</dbReference>
<feature type="transmembrane region" description="Helical" evidence="3">
    <location>
        <begin position="2556"/>
        <end position="2583"/>
    </location>
</feature>